<keyword evidence="2" id="KW-1185">Reference proteome</keyword>
<organism evidence="1 2">
    <name type="scientific">Cirrhinus mrigala</name>
    <name type="common">Mrigala</name>
    <dbReference type="NCBI Taxonomy" id="683832"/>
    <lineage>
        <taxon>Eukaryota</taxon>
        <taxon>Metazoa</taxon>
        <taxon>Chordata</taxon>
        <taxon>Craniata</taxon>
        <taxon>Vertebrata</taxon>
        <taxon>Euteleostomi</taxon>
        <taxon>Actinopterygii</taxon>
        <taxon>Neopterygii</taxon>
        <taxon>Teleostei</taxon>
        <taxon>Ostariophysi</taxon>
        <taxon>Cypriniformes</taxon>
        <taxon>Cyprinidae</taxon>
        <taxon>Labeoninae</taxon>
        <taxon>Labeonini</taxon>
        <taxon>Cirrhinus</taxon>
    </lineage>
</organism>
<feature type="non-terminal residue" evidence="1">
    <location>
        <position position="67"/>
    </location>
</feature>
<reference evidence="1 2" key="1">
    <citation type="submission" date="2024-05" db="EMBL/GenBank/DDBJ databases">
        <title>Genome sequencing and assembly of Indian major carp, Cirrhinus mrigala (Hamilton, 1822).</title>
        <authorList>
            <person name="Mohindra V."/>
            <person name="Chowdhury L.M."/>
            <person name="Lal K."/>
            <person name="Jena J.K."/>
        </authorList>
    </citation>
    <scope>NUCLEOTIDE SEQUENCE [LARGE SCALE GENOMIC DNA]</scope>
    <source>
        <strain evidence="1">CM1030</strain>
        <tissue evidence="1">Blood</tissue>
    </source>
</reference>
<gene>
    <name evidence="1" type="ORF">M9458_015653</name>
</gene>
<proteinExistence type="predicted"/>
<evidence type="ECO:0000313" key="1">
    <source>
        <dbReference type="EMBL" id="KAL0188554.1"/>
    </source>
</evidence>
<name>A0ABD0QQR0_CIRMR</name>
<dbReference type="EMBL" id="JAMKFB020000007">
    <property type="protein sequence ID" value="KAL0188554.1"/>
    <property type="molecule type" value="Genomic_DNA"/>
</dbReference>
<accession>A0ABD0QQR0</accession>
<comment type="caution">
    <text evidence="1">The sequence shown here is derived from an EMBL/GenBank/DDBJ whole genome shotgun (WGS) entry which is preliminary data.</text>
</comment>
<dbReference type="Proteomes" id="UP001529510">
    <property type="component" value="Unassembled WGS sequence"/>
</dbReference>
<feature type="non-terminal residue" evidence="1">
    <location>
        <position position="1"/>
    </location>
</feature>
<sequence length="67" mass="7826">EIRVCQEQQMLACQGLQEEMAFQVHRELRENPVWHLGPPLEVKVFQGDQESQETRVNLVYLVYQGGL</sequence>
<dbReference type="AlphaFoldDB" id="A0ABD0QQR0"/>
<evidence type="ECO:0000313" key="2">
    <source>
        <dbReference type="Proteomes" id="UP001529510"/>
    </source>
</evidence>
<protein>
    <submittedName>
        <fullName evidence="1">Uncharacterized protein</fullName>
    </submittedName>
</protein>